<dbReference type="InterPro" id="IPR029052">
    <property type="entry name" value="Metallo-depent_PP-like"/>
</dbReference>
<gene>
    <name evidence="1" type="ORF">I532_19916</name>
</gene>
<dbReference type="EMBL" id="APBN01000011">
    <property type="protein sequence ID" value="EMT50907.1"/>
    <property type="molecule type" value="Genomic_DNA"/>
</dbReference>
<name>M8DC19_9BACL</name>
<reference evidence="1 2" key="1">
    <citation type="submission" date="2013-03" db="EMBL/GenBank/DDBJ databases">
        <title>Assembly of a new bacterial strain Brevibacillus borstelensis AK1.</title>
        <authorList>
            <person name="Rajan I."/>
            <person name="PoliReddy D."/>
            <person name="Sugumar T."/>
            <person name="Rathinam K."/>
            <person name="Alqarawi S."/>
            <person name="Khalil A.B."/>
            <person name="Sivakumar N."/>
        </authorList>
    </citation>
    <scope>NUCLEOTIDE SEQUENCE [LARGE SCALE GENOMIC DNA]</scope>
    <source>
        <strain evidence="1 2">AK1</strain>
    </source>
</reference>
<dbReference type="SUPFAM" id="SSF56300">
    <property type="entry name" value="Metallo-dependent phosphatases"/>
    <property type="match status" value="1"/>
</dbReference>
<keyword evidence="2" id="KW-1185">Reference proteome</keyword>
<evidence type="ECO:0000313" key="2">
    <source>
        <dbReference type="Proteomes" id="UP000012081"/>
    </source>
</evidence>
<evidence type="ECO:0008006" key="3">
    <source>
        <dbReference type="Google" id="ProtNLM"/>
    </source>
</evidence>
<dbReference type="AlphaFoldDB" id="M8DC19"/>
<comment type="caution">
    <text evidence="1">The sequence shown here is derived from an EMBL/GenBank/DDBJ whole genome shotgun (WGS) entry which is preliminary data.</text>
</comment>
<accession>M8DC19</accession>
<evidence type="ECO:0000313" key="1">
    <source>
        <dbReference type="EMBL" id="EMT50907.1"/>
    </source>
</evidence>
<protein>
    <recommendedName>
        <fullName evidence="3">Calcineurin-like phosphoesterase domain-containing protein</fullName>
    </recommendedName>
</protein>
<dbReference type="PATRIC" id="fig|1300222.3.peg.4185"/>
<dbReference type="STRING" id="1300222.I532_19916"/>
<proteinExistence type="predicted"/>
<organism evidence="1 2">
    <name type="scientific">Brevibacillus borstelensis AK1</name>
    <dbReference type="NCBI Taxonomy" id="1300222"/>
    <lineage>
        <taxon>Bacteria</taxon>
        <taxon>Bacillati</taxon>
        <taxon>Bacillota</taxon>
        <taxon>Bacilli</taxon>
        <taxon>Bacillales</taxon>
        <taxon>Paenibacillaceae</taxon>
        <taxon>Brevibacillus</taxon>
    </lineage>
</organism>
<sequence>MLALNQILRKKPDVLLLHQGPEGVNSGQLGHAGIRTVLEAGESTLVFCGHVHWEQPYAELPNGTQICNADGKAFIFSR</sequence>
<dbReference type="CDD" id="cd00838">
    <property type="entry name" value="MPP_superfamily"/>
    <property type="match status" value="1"/>
</dbReference>
<dbReference type="Proteomes" id="UP000012081">
    <property type="component" value="Unassembled WGS sequence"/>
</dbReference>